<comment type="catalytic activity">
    <reaction evidence="10">
        <text>ITP + H2O = IMP + diphosphate + H(+)</text>
        <dbReference type="Rhea" id="RHEA:29399"/>
        <dbReference type="ChEBI" id="CHEBI:15377"/>
        <dbReference type="ChEBI" id="CHEBI:15378"/>
        <dbReference type="ChEBI" id="CHEBI:33019"/>
        <dbReference type="ChEBI" id="CHEBI:58053"/>
        <dbReference type="ChEBI" id="CHEBI:61402"/>
        <dbReference type="EC" id="3.6.1.66"/>
    </reaction>
</comment>
<dbReference type="HAMAP" id="MF_01405">
    <property type="entry name" value="Non_canon_purine_NTPase"/>
    <property type="match status" value="1"/>
</dbReference>
<evidence type="ECO:0000313" key="13">
    <source>
        <dbReference type="Proteomes" id="UP000034320"/>
    </source>
</evidence>
<evidence type="ECO:0000256" key="2">
    <source>
        <dbReference type="ARBA" id="ARBA00011738"/>
    </source>
</evidence>
<comment type="caution">
    <text evidence="12">The sequence shown here is derived from an EMBL/GenBank/DDBJ whole genome shotgun (WGS) entry which is preliminary data.</text>
</comment>
<dbReference type="PANTHER" id="PTHR11067:SF9">
    <property type="entry name" value="INOSINE TRIPHOSPHATE PYROPHOSPHATASE"/>
    <property type="match status" value="1"/>
</dbReference>
<feature type="active site" description="Proton acceptor" evidence="10">
    <location>
        <position position="70"/>
    </location>
</feature>
<dbReference type="GO" id="GO:0035870">
    <property type="term" value="F:dITP diphosphatase activity"/>
    <property type="evidence" value="ECO:0007669"/>
    <property type="project" value="UniProtKB-UniRule"/>
</dbReference>
<evidence type="ECO:0000256" key="3">
    <source>
        <dbReference type="ARBA" id="ARBA00022723"/>
    </source>
</evidence>
<name>A0A0G1CAP2_9BACT</name>
<keyword evidence="6 10" id="KW-0460">Magnesium</keyword>
<comment type="subunit">
    <text evidence="2 10">Homodimer.</text>
</comment>
<evidence type="ECO:0000256" key="7">
    <source>
        <dbReference type="ARBA" id="ARBA00023080"/>
    </source>
</evidence>
<dbReference type="GO" id="GO:0036220">
    <property type="term" value="F:ITP diphosphatase activity"/>
    <property type="evidence" value="ECO:0007669"/>
    <property type="project" value="UniProtKB-UniRule"/>
</dbReference>
<evidence type="ECO:0000256" key="6">
    <source>
        <dbReference type="ARBA" id="ARBA00022842"/>
    </source>
</evidence>
<feature type="binding site" evidence="10">
    <location>
        <begin position="8"/>
        <end position="13"/>
    </location>
    <ligand>
        <name>substrate</name>
    </ligand>
</feature>
<comment type="caution">
    <text evidence="10">Lacks conserved residue(s) required for the propagation of feature annotation.</text>
</comment>
<dbReference type="EC" id="3.6.1.66" evidence="10"/>
<dbReference type="GO" id="GO:0046872">
    <property type="term" value="F:metal ion binding"/>
    <property type="evidence" value="ECO:0007669"/>
    <property type="project" value="UniProtKB-KW"/>
</dbReference>
<dbReference type="AlphaFoldDB" id="A0A0G1CAP2"/>
<feature type="binding site" evidence="10">
    <location>
        <position position="70"/>
    </location>
    <ligand>
        <name>Mg(2+)</name>
        <dbReference type="ChEBI" id="CHEBI:18420"/>
    </ligand>
</feature>
<dbReference type="InterPro" id="IPR029001">
    <property type="entry name" value="ITPase-like_fam"/>
</dbReference>
<reference evidence="12 13" key="1">
    <citation type="journal article" date="2015" name="Nature">
        <title>rRNA introns, odd ribosomes, and small enigmatic genomes across a large radiation of phyla.</title>
        <authorList>
            <person name="Brown C.T."/>
            <person name="Hug L.A."/>
            <person name="Thomas B.C."/>
            <person name="Sharon I."/>
            <person name="Castelle C.J."/>
            <person name="Singh A."/>
            <person name="Wilkins M.J."/>
            <person name="Williams K.H."/>
            <person name="Banfield J.F."/>
        </authorList>
    </citation>
    <scope>NUCLEOTIDE SEQUENCE [LARGE SCALE GENOMIC DNA]</scope>
</reference>
<comment type="cofactor">
    <cofactor evidence="10">
        <name>Mg(2+)</name>
        <dbReference type="ChEBI" id="CHEBI:18420"/>
    </cofactor>
    <text evidence="10">Binds 1 Mg(2+) ion per subunit.</text>
</comment>
<protein>
    <recommendedName>
        <fullName evidence="10">dITP/XTP pyrophosphatase</fullName>
        <ecNumber evidence="10">3.6.1.66</ecNumber>
    </recommendedName>
    <alternativeName>
        <fullName evidence="10">Non-canonical purine NTP pyrophosphatase</fullName>
    </alternativeName>
    <alternativeName>
        <fullName evidence="10">Non-standard purine NTP pyrophosphatase</fullName>
    </alternativeName>
    <alternativeName>
        <fullName evidence="10">Nucleoside-triphosphate diphosphatase</fullName>
    </alternativeName>
    <alternativeName>
        <fullName evidence="10">Nucleoside-triphosphate pyrophosphatase</fullName>
        <shortName evidence="10">NTPase</shortName>
    </alternativeName>
</protein>
<feature type="binding site" evidence="10">
    <location>
        <position position="71"/>
    </location>
    <ligand>
        <name>substrate</name>
    </ligand>
</feature>
<gene>
    <name evidence="12" type="ORF">UV09_C0014G0013</name>
</gene>
<evidence type="ECO:0000256" key="1">
    <source>
        <dbReference type="ARBA" id="ARBA00008023"/>
    </source>
</evidence>
<dbReference type="GO" id="GO:0009146">
    <property type="term" value="P:purine nucleoside triphosphate catabolic process"/>
    <property type="evidence" value="ECO:0007669"/>
    <property type="project" value="UniProtKB-UniRule"/>
</dbReference>
<sequence>MPKLLIATNNPGKLKEIGEILKNIPYRMITLKETGITEDIPETGKTFEENAVQKARYASEKTQLLTLAEDSGLEIDYLKGRPGARSARYVSGSDEDRVNQVLRELNEVPIEKRGAKFVAVVALFDPKTKSIKTFRGESLGRITGKAVGSGGFGYDPVFYNFDLGKTNAEATPEEKNKVSHRSRALQQARIFLK</sequence>
<dbReference type="PATRIC" id="fig|1618442.3.peg.664"/>
<dbReference type="InterPro" id="IPR020922">
    <property type="entry name" value="dITP/XTP_pyrophosphatase"/>
</dbReference>
<organism evidence="12 13">
    <name type="scientific">Candidatus Gottesmanbacteria bacterium GW2011_GWA2_42_18</name>
    <dbReference type="NCBI Taxonomy" id="1618442"/>
    <lineage>
        <taxon>Bacteria</taxon>
        <taxon>Candidatus Gottesmaniibacteriota</taxon>
    </lineage>
</organism>
<keyword evidence="4 10" id="KW-0547">Nucleotide-binding</keyword>
<feature type="binding site" evidence="10">
    <location>
        <begin position="152"/>
        <end position="155"/>
    </location>
    <ligand>
        <name>substrate</name>
    </ligand>
</feature>
<dbReference type="GO" id="GO:0000166">
    <property type="term" value="F:nucleotide binding"/>
    <property type="evidence" value="ECO:0007669"/>
    <property type="project" value="UniProtKB-KW"/>
</dbReference>
<comment type="catalytic activity">
    <reaction evidence="9 10">
        <text>XTP + H2O = XMP + diphosphate + H(+)</text>
        <dbReference type="Rhea" id="RHEA:28610"/>
        <dbReference type="ChEBI" id="CHEBI:15377"/>
        <dbReference type="ChEBI" id="CHEBI:15378"/>
        <dbReference type="ChEBI" id="CHEBI:33019"/>
        <dbReference type="ChEBI" id="CHEBI:57464"/>
        <dbReference type="ChEBI" id="CHEBI:61314"/>
        <dbReference type="EC" id="3.6.1.66"/>
    </reaction>
</comment>
<dbReference type="CDD" id="cd00515">
    <property type="entry name" value="HAM1"/>
    <property type="match status" value="1"/>
</dbReference>
<dbReference type="EMBL" id="LCDD01000014">
    <property type="protein sequence ID" value="KKS46693.1"/>
    <property type="molecule type" value="Genomic_DNA"/>
</dbReference>
<dbReference type="Proteomes" id="UP000034320">
    <property type="component" value="Unassembled WGS sequence"/>
</dbReference>
<dbReference type="GO" id="GO:0009117">
    <property type="term" value="P:nucleotide metabolic process"/>
    <property type="evidence" value="ECO:0007669"/>
    <property type="project" value="UniProtKB-KW"/>
</dbReference>
<keyword evidence="7 10" id="KW-0546">Nucleotide metabolism</keyword>
<dbReference type="InterPro" id="IPR002637">
    <property type="entry name" value="RdgB/HAM1"/>
</dbReference>
<dbReference type="GO" id="GO:0005829">
    <property type="term" value="C:cytosol"/>
    <property type="evidence" value="ECO:0007669"/>
    <property type="project" value="TreeGrafter"/>
</dbReference>
<feature type="binding site" evidence="10">
    <location>
        <begin position="180"/>
        <end position="181"/>
    </location>
    <ligand>
        <name>substrate</name>
    </ligand>
</feature>
<evidence type="ECO:0000256" key="11">
    <source>
        <dbReference type="RuleBase" id="RU003781"/>
    </source>
</evidence>
<keyword evidence="3 10" id="KW-0479">Metal-binding</keyword>
<keyword evidence="5 10" id="KW-0378">Hydrolase</keyword>
<dbReference type="SUPFAM" id="SSF52972">
    <property type="entry name" value="ITPase-like"/>
    <property type="match status" value="1"/>
</dbReference>
<dbReference type="GO" id="GO:0036222">
    <property type="term" value="F:XTP diphosphatase activity"/>
    <property type="evidence" value="ECO:0007669"/>
    <property type="project" value="UniProtKB-UniRule"/>
</dbReference>
<dbReference type="Pfam" id="PF01725">
    <property type="entry name" value="Ham1p_like"/>
    <property type="match status" value="1"/>
</dbReference>
<evidence type="ECO:0000256" key="5">
    <source>
        <dbReference type="ARBA" id="ARBA00022801"/>
    </source>
</evidence>
<comment type="catalytic activity">
    <reaction evidence="8 10">
        <text>dITP + H2O = dIMP + diphosphate + H(+)</text>
        <dbReference type="Rhea" id="RHEA:28342"/>
        <dbReference type="ChEBI" id="CHEBI:15377"/>
        <dbReference type="ChEBI" id="CHEBI:15378"/>
        <dbReference type="ChEBI" id="CHEBI:33019"/>
        <dbReference type="ChEBI" id="CHEBI:61194"/>
        <dbReference type="ChEBI" id="CHEBI:61382"/>
        <dbReference type="EC" id="3.6.1.66"/>
    </reaction>
</comment>
<accession>A0A0G1CAP2</accession>
<dbReference type="PANTHER" id="PTHR11067">
    <property type="entry name" value="INOSINE TRIPHOSPHATE PYROPHOSPHATASE/HAM1 PROTEIN"/>
    <property type="match status" value="1"/>
</dbReference>
<dbReference type="GO" id="GO:0017111">
    <property type="term" value="F:ribonucleoside triphosphate phosphatase activity"/>
    <property type="evidence" value="ECO:0007669"/>
    <property type="project" value="InterPro"/>
</dbReference>
<feature type="binding site" evidence="10">
    <location>
        <position position="175"/>
    </location>
    <ligand>
        <name>substrate</name>
    </ligand>
</feature>
<evidence type="ECO:0000256" key="10">
    <source>
        <dbReference type="HAMAP-Rule" id="MF_01405"/>
    </source>
</evidence>
<dbReference type="FunFam" id="3.90.950.10:FF:000001">
    <property type="entry name" value="dITP/XTP pyrophosphatase"/>
    <property type="match status" value="1"/>
</dbReference>
<evidence type="ECO:0000256" key="9">
    <source>
        <dbReference type="ARBA" id="ARBA00052017"/>
    </source>
</evidence>
<evidence type="ECO:0000313" key="12">
    <source>
        <dbReference type="EMBL" id="KKS46693.1"/>
    </source>
</evidence>
<evidence type="ECO:0000256" key="4">
    <source>
        <dbReference type="ARBA" id="ARBA00022741"/>
    </source>
</evidence>
<evidence type="ECO:0000256" key="8">
    <source>
        <dbReference type="ARBA" id="ARBA00051875"/>
    </source>
</evidence>
<proteinExistence type="inferred from homology"/>
<dbReference type="Gene3D" id="3.90.950.10">
    <property type="match status" value="1"/>
</dbReference>
<dbReference type="NCBIfam" id="TIGR00042">
    <property type="entry name" value="RdgB/HAM1 family non-canonical purine NTP pyrophosphatase"/>
    <property type="match status" value="1"/>
</dbReference>
<comment type="similarity">
    <text evidence="1 10 11">Belongs to the HAM1 NTPase family.</text>
</comment>
<comment type="function">
    <text evidence="10">Pyrophosphatase that catalyzes the hydrolysis of nucleoside triphosphates to their monophosphate derivatives, with a high preference for the non-canonical purine nucleotides XTP (xanthosine triphosphate), dITP (deoxyinosine triphosphate) and ITP. Seems to function as a house-cleaning enzyme that removes non-canonical purine nucleotides from the nucleotide pool, thus preventing their incorporation into DNA/RNA and avoiding chromosomal lesions.</text>
</comment>